<reference evidence="1 2" key="1">
    <citation type="submission" date="2015-09" db="EMBL/GenBank/DDBJ databases">
        <title>Atta colombica WGS genome.</title>
        <authorList>
            <person name="Nygaard S."/>
            <person name="Hu H."/>
            <person name="Boomsma J."/>
            <person name="Zhang G."/>
        </authorList>
    </citation>
    <scope>NUCLEOTIDE SEQUENCE [LARGE SCALE GENOMIC DNA]</scope>
    <source>
        <strain evidence="1">Treedump-2</strain>
        <tissue evidence="1">Whole body</tissue>
    </source>
</reference>
<protein>
    <recommendedName>
        <fullName evidence="3">H15 domain-containing protein</fullName>
    </recommendedName>
</protein>
<keyword evidence="2" id="KW-1185">Reference proteome</keyword>
<name>A0A195BI15_9HYME</name>
<proteinExistence type="predicted"/>
<dbReference type="AlphaFoldDB" id="A0A195BI15"/>
<organism evidence="1 2">
    <name type="scientific">Atta colombica</name>
    <dbReference type="NCBI Taxonomy" id="520822"/>
    <lineage>
        <taxon>Eukaryota</taxon>
        <taxon>Metazoa</taxon>
        <taxon>Ecdysozoa</taxon>
        <taxon>Arthropoda</taxon>
        <taxon>Hexapoda</taxon>
        <taxon>Insecta</taxon>
        <taxon>Pterygota</taxon>
        <taxon>Neoptera</taxon>
        <taxon>Endopterygota</taxon>
        <taxon>Hymenoptera</taxon>
        <taxon>Apocrita</taxon>
        <taxon>Aculeata</taxon>
        <taxon>Formicoidea</taxon>
        <taxon>Formicidae</taxon>
        <taxon>Myrmicinae</taxon>
        <taxon>Atta</taxon>
    </lineage>
</organism>
<dbReference type="EMBL" id="KQ976464">
    <property type="protein sequence ID" value="KYM84493.1"/>
    <property type="molecule type" value="Genomic_DNA"/>
</dbReference>
<evidence type="ECO:0000313" key="1">
    <source>
        <dbReference type="EMBL" id="KYM84493.1"/>
    </source>
</evidence>
<evidence type="ECO:0008006" key="3">
    <source>
        <dbReference type="Google" id="ProtNLM"/>
    </source>
</evidence>
<evidence type="ECO:0000313" key="2">
    <source>
        <dbReference type="Proteomes" id="UP000078540"/>
    </source>
</evidence>
<dbReference type="Proteomes" id="UP000078540">
    <property type="component" value="Unassembled WGS sequence"/>
</dbReference>
<accession>A0A195BI15</accession>
<gene>
    <name evidence="1" type="ORF">ALC53_05279</name>
</gene>
<sequence>MEGCDGALAQRVPTNRPIGCPGLRPLSLLEQFLCLARDTTWGKVLDRMDRKALGKEENKEGKRRERSMSMKVTRLQRWNSFLPIPTTGTRENATKRFTRPYYRNGVRDQVLAMSPQRRMDHLVEGASLEDIVKYVLKHTRLTDVRARYLIVEILKAGIALGRIKRTPYSTYVLASSKTTAIAKRITEPKFRNNSSCSSFLK</sequence>